<protein>
    <submittedName>
        <fullName evidence="4">LCP family protein</fullName>
    </submittedName>
</protein>
<keyword evidence="2" id="KW-0472">Membrane</keyword>
<dbReference type="NCBIfam" id="TIGR00350">
    <property type="entry name" value="lytR_cpsA_psr"/>
    <property type="match status" value="1"/>
</dbReference>
<evidence type="ECO:0000313" key="5">
    <source>
        <dbReference type="Proteomes" id="UP000662088"/>
    </source>
</evidence>
<keyword evidence="2" id="KW-1133">Transmembrane helix</keyword>
<name>A0A8I0DME2_9CLOT</name>
<organism evidence="4 5">
    <name type="scientific">Clostridium lentum</name>
    <dbReference type="NCBI Taxonomy" id="2763037"/>
    <lineage>
        <taxon>Bacteria</taxon>
        <taxon>Bacillati</taxon>
        <taxon>Bacillota</taxon>
        <taxon>Clostridia</taxon>
        <taxon>Eubacteriales</taxon>
        <taxon>Clostridiaceae</taxon>
        <taxon>Clostridium</taxon>
    </lineage>
</organism>
<feature type="transmembrane region" description="Helical" evidence="2">
    <location>
        <begin position="16"/>
        <end position="37"/>
    </location>
</feature>
<dbReference type="RefSeq" id="WP_186834433.1">
    <property type="nucleotide sequence ID" value="NZ_JACOOQ010000001.1"/>
</dbReference>
<keyword evidence="2" id="KW-0812">Transmembrane</keyword>
<feature type="domain" description="Cell envelope-related transcriptional attenuator" evidence="3">
    <location>
        <begin position="90"/>
        <end position="246"/>
    </location>
</feature>
<dbReference type="Gene3D" id="3.40.630.190">
    <property type="entry name" value="LCP protein"/>
    <property type="match status" value="1"/>
</dbReference>
<dbReference type="Proteomes" id="UP000662088">
    <property type="component" value="Unassembled WGS sequence"/>
</dbReference>
<comment type="similarity">
    <text evidence="1">Belongs to the LytR/CpsA/Psr (LCP) family.</text>
</comment>
<sequence length="335" mass="37261">MNKDKKTKKLPKWTKIVLCIFSAIILTIAALYTYSYYTVNNIVNKSEKIDLKEDELGVVDEEELKQYDDYTEIINIALLGIDSTDSTSGRSDSIMVATLDPIHNKLKLTSFMRDSYVNISNYGYDKLNHAYAYGGANLAINTLNTNFGLNITDFVAVDFASLPKIIDSLGGITIDITEEELNYINGYINNINSVSGTNSPIITTPGAHHVDGAQALAYSRIRYTSGGDFKRTERQRTVLTALFNKALNVPATQYLDVISTLAQYATTNLNTNEILKLATKIGSMGLNGVTIEQERFPIDGYCEGTMIDGIYYLTFDATATRTQVMNYIFNDQLPQ</sequence>
<evidence type="ECO:0000256" key="1">
    <source>
        <dbReference type="ARBA" id="ARBA00006068"/>
    </source>
</evidence>
<evidence type="ECO:0000256" key="2">
    <source>
        <dbReference type="SAM" id="Phobius"/>
    </source>
</evidence>
<comment type="caution">
    <text evidence="4">The sequence shown here is derived from an EMBL/GenBank/DDBJ whole genome shotgun (WGS) entry which is preliminary data.</text>
</comment>
<dbReference type="PANTHER" id="PTHR33392">
    <property type="entry name" value="POLYISOPRENYL-TEICHOIC ACID--PEPTIDOGLYCAN TEICHOIC ACID TRANSFERASE TAGU"/>
    <property type="match status" value="1"/>
</dbReference>
<dbReference type="InterPro" id="IPR004474">
    <property type="entry name" value="LytR_CpsA_psr"/>
</dbReference>
<dbReference type="EMBL" id="JACOOQ010000001">
    <property type="protein sequence ID" value="MBC5639010.1"/>
    <property type="molecule type" value="Genomic_DNA"/>
</dbReference>
<evidence type="ECO:0000313" key="4">
    <source>
        <dbReference type="EMBL" id="MBC5639010.1"/>
    </source>
</evidence>
<proteinExistence type="inferred from homology"/>
<dbReference type="PANTHER" id="PTHR33392:SF6">
    <property type="entry name" value="POLYISOPRENYL-TEICHOIC ACID--PEPTIDOGLYCAN TEICHOIC ACID TRANSFERASE TAGU"/>
    <property type="match status" value="1"/>
</dbReference>
<gene>
    <name evidence="4" type="ORF">H8R92_00920</name>
</gene>
<dbReference type="AlphaFoldDB" id="A0A8I0DME2"/>
<dbReference type="Pfam" id="PF03816">
    <property type="entry name" value="LytR_cpsA_psr"/>
    <property type="match status" value="1"/>
</dbReference>
<dbReference type="InterPro" id="IPR050922">
    <property type="entry name" value="LytR/CpsA/Psr_CW_biosynth"/>
</dbReference>
<keyword evidence="5" id="KW-1185">Reference proteome</keyword>
<evidence type="ECO:0000259" key="3">
    <source>
        <dbReference type="Pfam" id="PF03816"/>
    </source>
</evidence>
<accession>A0A8I0DME2</accession>
<reference evidence="4" key="1">
    <citation type="submission" date="2020-08" db="EMBL/GenBank/DDBJ databases">
        <title>Genome public.</title>
        <authorList>
            <person name="Liu C."/>
            <person name="Sun Q."/>
        </authorList>
    </citation>
    <scope>NUCLEOTIDE SEQUENCE</scope>
    <source>
        <strain evidence="4">NSJ-42</strain>
    </source>
</reference>